<dbReference type="RefSeq" id="XP_020078478.1">
    <property type="nucleotide sequence ID" value="XM_020220370.1"/>
</dbReference>
<dbReference type="AlphaFoldDB" id="A0A1E4RQD2"/>
<gene>
    <name evidence="1" type="ORF">HYPBUDRAFT_151188</name>
</gene>
<evidence type="ECO:0000313" key="1">
    <source>
        <dbReference type="EMBL" id="ODV69411.1"/>
    </source>
</evidence>
<dbReference type="EMBL" id="KV454538">
    <property type="protein sequence ID" value="ODV69411.1"/>
    <property type="molecule type" value="Genomic_DNA"/>
</dbReference>
<proteinExistence type="predicted"/>
<organism evidence="1 2">
    <name type="scientific">Hyphopichia burtonii NRRL Y-1933</name>
    <dbReference type="NCBI Taxonomy" id="984485"/>
    <lineage>
        <taxon>Eukaryota</taxon>
        <taxon>Fungi</taxon>
        <taxon>Dikarya</taxon>
        <taxon>Ascomycota</taxon>
        <taxon>Saccharomycotina</taxon>
        <taxon>Pichiomycetes</taxon>
        <taxon>Debaryomycetaceae</taxon>
        <taxon>Hyphopichia</taxon>
    </lineage>
</organism>
<name>A0A1E4RQD2_9ASCO</name>
<accession>A0A1E4RQD2</accession>
<evidence type="ECO:0000313" key="2">
    <source>
        <dbReference type="Proteomes" id="UP000095085"/>
    </source>
</evidence>
<dbReference type="GeneID" id="30994920"/>
<reference evidence="2" key="1">
    <citation type="submission" date="2016-05" db="EMBL/GenBank/DDBJ databases">
        <title>Comparative genomics of biotechnologically important yeasts.</title>
        <authorList>
            <consortium name="DOE Joint Genome Institute"/>
            <person name="Riley R."/>
            <person name="Haridas S."/>
            <person name="Wolfe K.H."/>
            <person name="Lopes M.R."/>
            <person name="Hittinger C.T."/>
            <person name="Goker M."/>
            <person name="Salamov A."/>
            <person name="Wisecaver J."/>
            <person name="Long T.M."/>
            <person name="Aerts A.L."/>
            <person name="Barry K."/>
            <person name="Choi C."/>
            <person name="Clum A."/>
            <person name="Coughlan A.Y."/>
            <person name="Deshpande S."/>
            <person name="Douglass A.P."/>
            <person name="Hanson S.J."/>
            <person name="Klenk H.-P."/>
            <person name="Labutti K."/>
            <person name="Lapidus A."/>
            <person name="Lindquist E."/>
            <person name="Lipzen A."/>
            <person name="Meier-Kolthoff J.P."/>
            <person name="Ohm R.A."/>
            <person name="Otillar R.P."/>
            <person name="Pangilinan J."/>
            <person name="Peng Y."/>
            <person name="Rokas A."/>
            <person name="Rosa C.A."/>
            <person name="Scheuner C."/>
            <person name="Sibirny A.A."/>
            <person name="Slot J.C."/>
            <person name="Stielow J.B."/>
            <person name="Sun H."/>
            <person name="Kurtzman C.P."/>
            <person name="Blackwell M."/>
            <person name="Grigoriev I.V."/>
            <person name="Jeffries T.W."/>
        </authorList>
    </citation>
    <scope>NUCLEOTIDE SEQUENCE [LARGE SCALE GENOMIC DNA]</scope>
    <source>
        <strain evidence="2">NRRL Y-1933</strain>
    </source>
</reference>
<keyword evidence="2" id="KW-1185">Reference proteome</keyword>
<protein>
    <submittedName>
        <fullName evidence="1">Uncharacterized protein</fullName>
    </submittedName>
</protein>
<dbReference type="Proteomes" id="UP000095085">
    <property type="component" value="Unassembled WGS sequence"/>
</dbReference>
<sequence length="54" mass="6311">MPKHLALYVTLNQCPNQSITINNQYSIWQTTFTTARLPGSGWIVYRLLDKRWAT</sequence>